<protein>
    <recommendedName>
        <fullName evidence="2">diguanylate cyclase</fullName>
        <ecNumber evidence="2">2.7.7.65</ecNumber>
    </recommendedName>
</protein>
<comment type="catalytic activity">
    <reaction evidence="3">
        <text>2 GTP = 3',3'-c-di-GMP + 2 diphosphate</text>
        <dbReference type="Rhea" id="RHEA:24898"/>
        <dbReference type="ChEBI" id="CHEBI:33019"/>
        <dbReference type="ChEBI" id="CHEBI:37565"/>
        <dbReference type="ChEBI" id="CHEBI:58805"/>
        <dbReference type="EC" id="2.7.7.65"/>
    </reaction>
</comment>
<dbReference type="PROSITE" id="PS50887">
    <property type="entry name" value="GGDEF"/>
    <property type="match status" value="1"/>
</dbReference>
<evidence type="ECO:0000259" key="6">
    <source>
        <dbReference type="PROSITE" id="PS50887"/>
    </source>
</evidence>
<keyword evidence="8" id="KW-1185">Reference proteome</keyword>
<dbReference type="InterPro" id="IPR000160">
    <property type="entry name" value="GGDEF_dom"/>
</dbReference>
<dbReference type="Proteomes" id="UP000006764">
    <property type="component" value="Chromosome"/>
</dbReference>
<dbReference type="SMART" id="SM00267">
    <property type="entry name" value="GGDEF"/>
    <property type="match status" value="1"/>
</dbReference>
<dbReference type="KEGG" id="apac:S7S_05885"/>
<dbReference type="RefSeq" id="WP_008737928.1">
    <property type="nucleotide sequence ID" value="NZ_CP004387.1"/>
</dbReference>
<keyword evidence="5" id="KW-0472">Membrane</keyword>
<dbReference type="STRING" id="391936.S7S_05885"/>
<sequence length="381" mass="42753">MQGWFITGGADPDQARTVRRVLFAMVAGGLAHTLVCWIAAQLDFFRGGSDVFTRLFLVIWGGHIGFILFTLLGFNRLCRDPSLTLPVIWWSTLVLLVSAYYTDQVRLCVMLLFFAILQTGVFRSRRRDLAWVGAFGVLAYLVIIALVAHWHPEAVDVTAELIQWAAFLMMTLAVVSLAGEIGMIRNKLAQRNRDLGEIVDRIQRLAVRDELTGLYNRRYAMERLTKIREMAGRGAFGVVVAYADLDHFKQINDTYGHGFGDEVLRLFARRAGELLSGRDFCARFGGEEFLIVLVKTDLEQARNVLEQLRRNLAAERFDDAPALRVTVSQGLADYTAGETLEDWLARADDALYRAKSQGRNRTVVAHRGRLDGTGDALPVPE</sequence>
<keyword evidence="5" id="KW-1133">Transmembrane helix</keyword>
<comment type="cofactor">
    <cofactor evidence="1">
        <name>Mg(2+)</name>
        <dbReference type="ChEBI" id="CHEBI:18420"/>
    </cofactor>
</comment>
<feature type="domain" description="GGDEF" evidence="6">
    <location>
        <begin position="236"/>
        <end position="367"/>
    </location>
</feature>
<name>A0A0B4XLM5_9GAMM</name>
<accession>A0A0B4XLM5</accession>
<reference evidence="7 8" key="1">
    <citation type="journal article" date="2012" name="J. Bacteriol.">
        <title>Genome sequence of an alkane-degrading bacterium, Alcanivorax pacificus type strain W11-5, isolated from deep sea sediment.</title>
        <authorList>
            <person name="Lai Q."/>
            <person name="Shao Z."/>
        </authorList>
    </citation>
    <scope>NUCLEOTIDE SEQUENCE [LARGE SCALE GENOMIC DNA]</scope>
    <source>
        <strain evidence="7 8">W11-5</strain>
    </source>
</reference>
<feature type="transmembrane region" description="Helical" evidence="5">
    <location>
        <begin position="52"/>
        <end position="74"/>
    </location>
</feature>
<dbReference type="AlphaFoldDB" id="A0A0B4XLM5"/>
<evidence type="ECO:0000256" key="1">
    <source>
        <dbReference type="ARBA" id="ARBA00001946"/>
    </source>
</evidence>
<dbReference type="SUPFAM" id="SSF55073">
    <property type="entry name" value="Nucleotide cyclase"/>
    <property type="match status" value="1"/>
</dbReference>
<feature type="coiled-coil region" evidence="4">
    <location>
        <begin position="291"/>
        <end position="318"/>
    </location>
</feature>
<dbReference type="InterPro" id="IPR050469">
    <property type="entry name" value="Diguanylate_Cyclase"/>
</dbReference>
<gene>
    <name evidence="7" type="ORF">S7S_05885</name>
</gene>
<dbReference type="InterPro" id="IPR043128">
    <property type="entry name" value="Rev_trsase/Diguanyl_cyclase"/>
</dbReference>
<feature type="transmembrane region" description="Helical" evidence="5">
    <location>
        <begin position="162"/>
        <end position="183"/>
    </location>
</feature>
<evidence type="ECO:0000256" key="5">
    <source>
        <dbReference type="SAM" id="Phobius"/>
    </source>
</evidence>
<feature type="transmembrane region" description="Helical" evidence="5">
    <location>
        <begin position="129"/>
        <end position="150"/>
    </location>
</feature>
<dbReference type="Pfam" id="PF00990">
    <property type="entry name" value="GGDEF"/>
    <property type="match status" value="1"/>
</dbReference>
<evidence type="ECO:0000313" key="8">
    <source>
        <dbReference type="Proteomes" id="UP000006764"/>
    </source>
</evidence>
<proteinExistence type="predicted"/>
<dbReference type="PANTHER" id="PTHR45138">
    <property type="entry name" value="REGULATORY COMPONENTS OF SENSORY TRANSDUCTION SYSTEM"/>
    <property type="match status" value="1"/>
</dbReference>
<dbReference type="InterPro" id="IPR029787">
    <property type="entry name" value="Nucleotide_cyclase"/>
</dbReference>
<organism evidence="7 8">
    <name type="scientific">Isoalcanivorax pacificus W11-5</name>
    <dbReference type="NCBI Taxonomy" id="391936"/>
    <lineage>
        <taxon>Bacteria</taxon>
        <taxon>Pseudomonadati</taxon>
        <taxon>Pseudomonadota</taxon>
        <taxon>Gammaproteobacteria</taxon>
        <taxon>Oceanospirillales</taxon>
        <taxon>Alcanivoracaceae</taxon>
        <taxon>Isoalcanivorax</taxon>
    </lineage>
</organism>
<dbReference type="NCBIfam" id="TIGR00254">
    <property type="entry name" value="GGDEF"/>
    <property type="match status" value="1"/>
</dbReference>
<dbReference type="EC" id="2.7.7.65" evidence="2"/>
<dbReference type="FunFam" id="3.30.70.270:FF:000001">
    <property type="entry name" value="Diguanylate cyclase domain protein"/>
    <property type="match status" value="1"/>
</dbReference>
<feature type="transmembrane region" description="Helical" evidence="5">
    <location>
        <begin position="81"/>
        <end position="98"/>
    </location>
</feature>
<keyword evidence="4" id="KW-0175">Coiled coil</keyword>
<evidence type="ECO:0000313" key="7">
    <source>
        <dbReference type="EMBL" id="AJD47595.1"/>
    </source>
</evidence>
<feature type="transmembrane region" description="Helical" evidence="5">
    <location>
        <begin position="21"/>
        <end position="40"/>
    </location>
</feature>
<evidence type="ECO:0000256" key="2">
    <source>
        <dbReference type="ARBA" id="ARBA00012528"/>
    </source>
</evidence>
<feature type="transmembrane region" description="Helical" evidence="5">
    <location>
        <begin position="104"/>
        <end position="122"/>
    </location>
</feature>
<evidence type="ECO:0000256" key="4">
    <source>
        <dbReference type="SAM" id="Coils"/>
    </source>
</evidence>
<dbReference type="OrthoDB" id="8416215at2"/>
<dbReference type="Gene3D" id="3.30.70.270">
    <property type="match status" value="1"/>
</dbReference>
<dbReference type="EMBL" id="CP004387">
    <property type="protein sequence ID" value="AJD47595.1"/>
    <property type="molecule type" value="Genomic_DNA"/>
</dbReference>
<keyword evidence="5" id="KW-0812">Transmembrane</keyword>
<dbReference type="CDD" id="cd01949">
    <property type="entry name" value="GGDEF"/>
    <property type="match status" value="1"/>
</dbReference>
<dbReference type="HOGENOM" id="CLU_000445_11_1_6"/>
<dbReference type="PANTHER" id="PTHR45138:SF9">
    <property type="entry name" value="DIGUANYLATE CYCLASE DGCM-RELATED"/>
    <property type="match status" value="1"/>
</dbReference>
<evidence type="ECO:0000256" key="3">
    <source>
        <dbReference type="ARBA" id="ARBA00034247"/>
    </source>
</evidence>
<dbReference type="GO" id="GO:0052621">
    <property type="term" value="F:diguanylate cyclase activity"/>
    <property type="evidence" value="ECO:0007669"/>
    <property type="project" value="UniProtKB-EC"/>
</dbReference>